<dbReference type="Pfam" id="PF00440">
    <property type="entry name" value="TetR_N"/>
    <property type="match status" value="1"/>
</dbReference>
<comment type="caution">
    <text evidence="6">The sequence shown here is derived from an EMBL/GenBank/DDBJ whole genome shotgun (WGS) entry which is preliminary data.</text>
</comment>
<keyword evidence="1" id="KW-0805">Transcription regulation</keyword>
<evidence type="ECO:0000259" key="5">
    <source>
        <dbReference type="PROSITE" id="PS50977"/>
    </source>
</evidence>
<feature type="DNA-binding region" description="H-T-H motif" evidence="4">
    <location>
        <begin position="25"/>
        <end position="44"/>
    </location>
</feature>
<dbReference type="Pfam" id="PF14278">
    <property type="entry name" value="TetR_C_8"/>
    <property type="match status" value="1"/>
</dbReference>
<dbReference type="InterPro" id="IPR050109">
    <property type="entry name" value="HTH-type_TetR-like_transc_reg"/>
</dbReference>
<reference evidence="6 7" key="1">
    <citation type="submission" date="2022-06" db="EMBL/GenBank/DDBJ databases">
        <title>Genomic Encyclopedia of Archaeal and Bacterial Type Strains, Phase II (KMG-II): from individual species to whole genera.</title>
        <authorList>
            <person name="Goeker M."/>
        </authorList>
    </citation>
    <scope>NUCLEOTIDE SEQUENCE [LARGE SCALE GENOMIC DNA]</scope>
    <source>
        <strain evidence="6 7">DSM 40477</strain>
    </source>
</reference>
<dbReference type="InterPro" id="IPR009057">
    <property type="entry name" value="Homeodomain-like_sf"/>
</dbReference>
<dbReference type="EMBL" id="JAMTCP010000016">
    <property type="protein sequence ID" value="MCP2259405.1"/>
    <property type="molecule type" value="Genomic_DNA"/>
</dbReference>
<dbReference type="InterPro" id="IPR001647">
    <property type="entry name" value="HTH_TetR"/>
</dbReference>
<dbReference type="PRINTS" id="PR00455">
    <property type="entry name" value="HTHTETR"/>
</dbReference>
<organism evidence="6 7">
    <name type="scientific">Streptoalloteichus tenebrarius (strain ATCC 17920 / DSM 40477 / JCM 4838 / CBS 697.72 / NBRC 16177 / NCIMB 11028 / NRRL B-12390 / A12253. 1 / ISP 5477)</name>
    <name type="common">Streptomyces tenebrarius</name>
    <dbReference type="NCBI Taxonomy" id="1933"/>
    <lineage>
        <taxon>Bacteria</taxon>
        <taxon>Bacillati</taxon>
        <taxon>Actinomycetota</taxon>
        <taxon>Actinomycetes</taxon>
        <taxon>Pseudonocardiales</taxon>
        <taxon>Pseudonocardiaceae</taxon>
        <taxon>Streptoalloteichus</taxon>
    </lineage>
</organism>
<dbReference type="PANTHER" id="PTHR30055">
    <property type="entry name" value="HTH-TYPE TRANSCRIPTIONAL REGULATOR RUTR"/>
    <property type="match status" value="1"/>
</dbReference>
<dbReference type="Gene3D" id="1.10.357.10">
    <property type="entry name" value="Tetracycline Repressor, domain 2"/>
    <property type="match status" value="1"/>
</dbReference>
<protein>
    <submittedName>
        <fullName evidence="6">Transcriptional regulator, TetR family</fullName>
    </submittedName>
</protein>
<dbReference type="SUPFAM" id="SSF46689">
    <property type="entry name" value="Homeodomain-like"/>
    <property type="match status" value="1"/>
</dbReference>
<evidence type="ECO:0000256" key="3">
    <source>
        <dbReference type="ARBA" id="ARBA00023163"/>
    </source>
</evidence>
<dbReference type="InterPro" id="IPR039532">
    <property type="entry name" value="TetR_C_Firmicutes"/>
</dbReference>
<gene>
    <name evidence="6" type="ORF">LX15_003106</name>
</gene>
<sequence length="183" mass="19433">MRRTRASLRAAALELAAERDLDAIAVADIAERAGISRATVYLHYRDRDDLLLDAVEDAVRGLASAAARCPALSDRSSADEPPPAVAELFEHVRANDVLYTRMLGPSGSGRFAARLREAIASEIAEQLAAARRSGALAAVPLTVRADYLSGALLGVIAGWLAARPRPGVAEISRATWVLLRLPG</sequence>
<dbReference type="RefSeq" id="WP_253670295.1">
    <property type="nucleotide sequence ID" value="NZ_JAMTCP010000016.1"/>
</dbReference>
<dbReference type="PROSITE" id="PS50977">
    <property type="entry name" value="HTH_TETR_2"/>
    <property type="match status" value="1"/>
</dbReference>
<evidence type="ECO:0000256" key="1">
    <source>
        <dbReference type="ARBA" id="ARBA00023015"/>
    </source>
</evidence>
<keyword evidence="2 4" id="KW-0238">DNA-binding</keyword>
<evidence type="ECO:0000313" key="6">
    <source>
        <dbReference type="EMBL" id="MCP2259405.1"/>
    </source>
</evidence>
<name>A0ABT1HV62_STRSD</name>
<proteinExistence type="predicted"/>
<accession>A0ABT1HV62</accession>
<evidence type="ECO:0000313" key="7">
    <source>
        <dbReference type="Proteomes" id="UP001205311"/>
    </source>
</evidence>
<evidence type="ECO:0000256" key="2">
    <source>
        <dbReference type="ARBA" id="ARBA00023125"/>
    </source>
</evidence>
<feature type="domain" description="HTH tetR-type" evidence="5">
    <location>
        <begin position="2"/>
        <end position="62"/>
    </location>
</feature>
<keyword evidence="7" id="KW-1185">Reference proteome</keyword>
<dbReference type="Proteomes" id="UP001205311">
    <property type="component" value="Unassembled WGS sequence"/>
</dbReference>
<evidence type="ECO:0000256" key="4">
    <source>
        <dbReference type="PROSITE-ProRule" id="PRU00335"/>
    </source>
</evidence>
<keyword evidence="3" id="KW-0804">Transcription</keyword>
<dbReference type="PANTHER" id="PTHR30055:SF234">
    <property type="entry name" value="HTH-TYPE TRANSCRIPTIONAL REGULATOR BETI"/>
    <property type="match status" value="1"/>
</dbReference>